<dbReference type="Gene3D" id="2.10.270.10">
    <property type="entry name" value="Cholin Binding"/>
    <property type="match status" value="1"/>
</dbReference>
<evidence type="ECO:0000259" key="5">
    <source>
        <dbReference type="Pfam" id="PF16729"/>
    </source>
</evidence>
<dbReference type="Pfam" id="PF16729">
    <property type="entry name" value="DUF5067"/>
    <property type="match status" value="1"/>
</dbReference>
<evidence type="ECO:0000313" key="6">
    <source>
        <dbReference type="EMBL" id="XBS54610.1"/>
    </source>
</evidence>
<evidence type="ECO:0000256" key="3">
    <source>
        <dbReference type="PROSITE-ProRule" id="PRU00591"/>
    </source>
</evidence>
<dbReference type="RefSeq" id="WP_349947302.1">
    <property type="nucleotide sequence ID" value="NZ_CP157940.1"/>
</dbReference>
<evidence type="ECO:0000256" key="2">
    <source>
        <dbReference type="ARBA" id="ARBA00022737"/>
    </source>
</evidence>
<evidence type="ECO:0000256" key="1">
    <source>
        <dbReference type="ARBA" id="ARBA00022729"/>
    </source>
</evidence>
<proteinExistence type="predicted"/>
<reference evidence="6" key="1">
    <citation type="submission" date="2024-06" db="EMBL/GenBank/DDBJ databases">
        <title>Lacrimispora cavernae sp. nov., a novel anaerobe isolated from bat guano pile inside a cave.</title>
        <authorList>
            <person name="Miller S.L."/>
            <person name="Lu N."/>
            <person name="King J."/>
            <person name="Sankaranarayanan K."/>
            <person name="Lawson P.A."/>
        </authorList>
    </citation>
    <scope>NUCLEOTIDE SEQUENCE</scope>
    <source>
        <strain evidence="6">BS-2</strain>
    </source>
</reference>
<organism evidence="6">
    <name type="scientific">Lacrimispora sp. BS-2</name>
    <dbReference type="NCBI Taxonomy" id="3151850"/>
    <lineage>
        <taxon>Bacteria</taxon>
        <taxon>Bacillati</taxon>
        <taxon>Bacillota</taxon>
        <taxon>Clostridia</taxon>
        <taxon>Lachnospirales</taxon>
        <taxon>Lachnospiraceae</taxon>
        <taxon>Lacrimispora</taxon>
    </lineage>
</organism>
<dbReference type="EMBL" id="CP157940">
    <property type="protein sequence ID" value="XBS54610.1"/>
    <property type="molecule type" value="Genomic_DNA"/>
</dbReference>
<name>A0AAU7PQV4_9FIRM</name>
<accession>A0AAU7PQV4</accession>
<dbReference type="InterPro" id="IPR029050">
    <property type="entry name" value="Immunoprotect_excell_Ig-like"/>
</dbReference>
<dbReference type="InterPro" id="IPR031989">
    <property type="entry name" value="DUF5067"/>
</dbReference>
<evidence type="ECO:0000256" key="4">
    <source>
        <dbReference type="SAM" id="SignalP"/>
    </source>
</evidence>
<feature type="signal peptide" evidence="4">
    <location>
        <begin position="1"/>
        <end position="23"/>
    </location>
</feature>
<gene>
    <name evidence="6" type="ORF">ABFV83_02115</name>
</gene>
<keyword evidence="1 4" id="KW-0732">Signal</keyword>
<dbReference type="PROSITE" id="PS51170">
    <property type="entry name" value="CW"/>
    <property type="match status" value="1"/>
</dbReference>
<feature type="domain" description="DUF5067" evidence="5">
    <location>
        <begin position="88"/>
        <end position="191"/>
    </location>
</feature>
<feature type="chain" id="PRO_5043627448" evidence="4">
    <location>
        <begin position="24"/>
        <end position="209"/>
    </location>
</feature>
<protein>
    <submittedName>
        <fullName evidence="6">DUF5067 domain-containing protein</fullName>
    </submittedName>
</protein>
<dbReference type="AlphaFoldDB" id="A0AAU7PQV4"/>
<dbReference type="SUPFAM" id="SSF69360">
    <property type="entry name" value="Cell wall binding repeat"/>
    <property type="match status" value="1"/>
</dbReference>
<keyword evidence="2" id="KW-0677">Repeat</keyword>
<dbReference type="InterPro" id="IPR018337">
    <property type="entry name" value="Cell_wall/Cho-bd_repeat"/>
</dbReference>
<feature type="repeat" description="Cell wall-binding" evidence="3">
    <location>
        <begin position="44"/>
        <end position="63"/>
    </location>
</feature>
<dbReference type="Gene3D" id="2.60.40.1240">
    <property type="match status" value="1"/>
</dbReference>
<sequence length="209" mass="23276">MKKAKLIITTAILSAAMSTAVFAGEWKQDTNGWWYQNDNGGYPVNCWQDINGKQYYFNESGYILTNTTTPDGKQVGADGAMMQAPLFDFDINDSHVKYTKHELSTDYEGNACVIVYYDFTNKSDKALSAMGSGSYIKAYQNGIECDRAYPSSSENKAIDNHYKNIMPGVTLNVAEAFKISDKSDITLTLSDLWDWSSNKKTATAILNLK</sequence>
<dbReference type="Pfam" id="PF19085">
    <property type="entry name" value="Choline_bind_2"/>
    <property type="match status" value="1"/>
</dbReference>